<dbReference type="SUPFAM" id="SSF103481">
    <property type="entry name" value="Multidrug resistance efflux transporter EmrE"/>
    <property type="match status" value="1"/>
</dbReference>
<name>A0ABD2P3K6_9CUCU</name>
<evidence type="ECO:0000256" key="3">
    <source>
        <dbReference type="ARBA" id="ARBA00022448"/>
    </source>
</evidence>
<dbReference type="Gene3D" id="1.10.3730.20">
    <property type="match status" value="1"/>
</dbReference>
<accession>A0ABD2P3K6</accession>
<keyword evidence="5" id="KW-0256">Endoplasmic reticulum</keyword>
<dbReference type="Pfam" id="PF08449">
    <property type="entry name" value="UAA"/>
    <property type="match status" value="1"/>
</dbReference>
<dbReference type="InterPro" id="IPR013657">
    <property type="entry name" value="SCL35B1-4/HUT1"/>
</dbReference>
<keyword evidence="11" id="KW-1185">Reference proteome</keyword>
<comment type="subcellular location">
    <subcellularLocation>
        <location evidence="1">Endoplasmic reticulum membrane</location>
        <topology evidence="1">Multi-pass membrane protein</topology>
    </subcellularLocation>
</comment>
<feature type="transmembrane region" description="Helical" evidence="9">
    <location>
        <begin position="29"/>
        <end position="46"/>
    </location>
</feature>
<keyword evidence="4 9" id="KW-0812">Transmembrane</keyword>
<gene>
    <name evidence="10" type="ORF">HHI36_019391</name>
</gene>
<feature type="region of interest" description="Disordered" evidence="8">
    <location>
        <begin position="135"/>
        <end position="154"/>
    </location>
</feature>
<evidence type="ECO:0000256" key="6">
    <source>
        <dbReference type="ARBA" id="ARBA00022989"/>
    </source>
</evidence>
<sequence length="154" mass="17039">MDGLTGAVQERIRAESAPSGHQMMKTTNGYSTIFLAIGILLTGEAFQFLKFASRHYYIIYNLLALGLTQAVGQLFLYVMVSDFGPLAVSIVTTTRKCFTVLASVLFFGNTLNSRQWFGAAAVFAGLFLDIFYSKGKSPPKKKEKEDKKNLMDSK</sequence>
<dbReference type="EMBL" id="JABFTP020000165">
    <property type="protein sequence ID" value="KAL3285281.1"/>
    <property type="molecule type" value="Genomic_DNA"/>
</dbReference>
<evidence type="ECO:0000256" key="1">
    <source>
        <dbReference type="ARBA" id="ARBA00004477"/>
    </source>
</evidence>
<comment type="caution">
    <text evidence="10">The sequence shown here is derived from an EMBL/GenBank/DDBJ whole genome shotgun (WGS) entry which is preliminary data.</text>
</comment>
<reference evidence="10 11" key="1">
    <citation type="journal article" date="2021" name="BMC Biol.">
        <title>Horizontally acquired antibacterial genes associated with adaptive radiation of ladybird beetles.</title>
        <authorList>
            <person name="Li H.S."/>
            <person name="Tang X.F."/>
            <person name="Huang Y.H."/>
            <person name="Xu Z.Y."/>
            <person name="Chen M.L."/>
            <person name="Du X.Y."/>
            <person name="Qiu B.Y."/>
            <person name="Chen P.T."/>
            <person name="Zhang W."/>
            <person name="Slipinski A."/>
            <person name="Escalona H.E."/>
            <person name="Waterhouse R.M."/>
            <person name="Zwick A."/>
            <person name="Pang H."/>
        </authorList>
    </citation>
    <scope>NUCLEOTIDE SEQUENCE [LARGE SCALE GENOMIC DNA]</scope>
    <source>
        <strain evidence="10">SYSU2018</strain>
    </source>
</reference>
<organism evidence="10 11">
    <name type="scientific">Cryptolaemus montrouzieri</name>
    <dbReference type="NCBI Taxonomy" id="559131"/>
    <lineage>
        <taxon>Eukaryota</taxon>
        <taxon>Metazoa</taxon>
        <taxon>Ecdysozoa</taxon>
        <taxon>Arthropoda</taxon>
        <taxon>Hexapoda</taxon>
        <taxon>Insecta</taxon>
        <taxon>Pterygota</taxon>
        <taxon>Neoptera</taxon>
        <taxon>Endopterygota</taxon>
        <taxon>Coleoptera</taxon>
        <taxon>Polyphaga</taxon>
        <taxon>Cucujiformia</taxon>
        <taxon>Coccinelloidea</taxon>
        <taxon>Coccinellidae</taxon>
        <taxon>Scymninae</taxon>
        <taxon>Scymnini</taxon>
        <taxon>Cryptolaemus</taxon>
    </lineage>
</organism>
<dbReference type="PANTHER" id="PTHR10778:SF10">
    <property type="entry name" value="SOLUTE CARRIER FAMILY 35 MEMBER B1"/>
    <property type="match status" value="1"/>
</dbReference>
<evidence type="ECO:0000256" key="4">
    <source>
        <dbReference type="ARBA" id="ARBA00022692"/>
    </source>
</evidence>
<feature type="compositionally biased region" description="Basic and acidic residues" evidence="8">
    <location>
        <begin position="140"/>
        <end position="154"/>
    </location>
</feature>
<keyword evidence="3" id="KW-0813">Transport</keyword>
<dbReference type="Proteomes" id="UP001516400">
    <property type="component" value="Unassembled WGS sequence"/>
</dbReference>
<evidence type="ECO:0000313" key="11">
    <source>
        <dbReference type="Proteomes" id="UP001516400"/>
    </source>
</evidence>
<dbReference type="InterPro" id="IPR037185">
    <property type="entry name" value="EmrE-like"/>
</dbReference>
<protein>
    <submittedName>
        <fullName evidence="10">Uncharacterized protein</fullName>
    </submittedName>
</protein>
<keyword evidence="6 9" id="KW-1133">Transmembrane helix</keyword>
<evidence type="ECO:0000256" key="8">
    <source>
        <dbReference type="SAM" id="MobiDB-lite"/>
    </source>
</evidence>
<keyword evidence="7 9" id="KW-0472">Membrane</keyword>
<proteinExistence type="inferred from homology"/>
<evidence type="ECO:0000256" key="9">
    <source>
        <dbReference type="SAM" id="Phobius"/>
    </source>
</evidence>
<evidence type="ECO:0000313" key="10">
    <source>
        <dbReference type="EMBL" id="KAL3285281.1"/>
    </source>
</evidence>
<dbReference type="GO" id="GO:0005789">
    <property type="term" value="C:endoplasmic reticulum membrane"/>
    <property type="evidence" value="ECO:0007669"/>
    <property type="project" value="UniProtKB-SubCell"/>
</dbReference>
<feature type="transmembrane region" description="Helical" evidence="9">
    <location>
        <begin position="115"/>
        <end position="132"/>
    </location>
</feature>
<comment type="similarity">
    <text evidence="2">Belongs to the nucleotide-sugar transporter family. SLC35B subfamily.</text>
</comment>
<evidence type="ECO:0000256" key="7">
    <source>
        <dbReference type="ARBA" id="ARBA00023136"/>
    </source>
</evidence>
<evidence type="ECO:0000256" key="2">
    <source>
        <dbReference type="ARBA" id="ARBA00010694"/>
    </source>
</evidence>
<evidence type="ECO:0000256" key="5">
    <source>
        <dbReference type="ARBA" id="ARBA00022824"/>
    </source>
</evidence>
<dbReference type="AlphaFoldDB" id="A0ABD2P3K6"/>
<feature type="transmembrane region" description="Helical" evidence="9">
    <location>
        <begin position="58"/>
        <end position="80"/>
    </location>
</feature>
<dbReference type="PANTHER" id="PTHR10778">
    <property type="entry name" value="SOLUTE CARRIER FAMILY 35 MEMBER B"/>
    <property type="match status" value="1"/>
</dbReference>